<feature type="compositionally biased region" description="Acidic residues" evidence="4">
    <location>
        <begin position="298"/>
        <end position="309"/>
    </location>
</feature>
<evidence type="ECO:0000256" key="2">
    <source>
        <dbReference type="ARBA" id="ARBA00022553"/>
    </source>
</evidence>
<dbReference type="Gene3D" id="3.90.25.70">
    <property type="match status" value="1"/>
</dbReference>
<feature type="domain" description="Fatty acid synthase subunit alpha acyl carrier" evidence="6">
    <location>
        <begin position="338"/>
        <end position="464"/>
    </location>
</feature>
<evidence type="ECO:0000313" key="7">
    <source>
        <dbReference type="EMBL" id="EMD30932.1"/>
    </source>
</evidence>
<evidence type="ECO:0000256" key="4">
    <source>
        <dbReference type="SAM" id="MobiDB-lite"/>
    </source>
</evidence>
<dbReference type="InterPro" id="IPR016035">
    <property type="entry name" value="Acyl_Trfase/lysoPLipase"/>
</dbReference>
<evidence type="ECO:0000259" key="6">
    <source>
        <dbReference type="Pfam" id="PF18325"/>
    </source>
</evidence>
<dbReference type="Proteomes" id="UP000016930">
    <property type="component" value="Unassembled WGS sequence"/>
</dbReference>
<dbReference type="Gene3D" id="3.30.70.3330">
    <property type="match status" value="1"/>
</dbReference>
<keyword evidence="2" id="KW-0597">Phosphoprotein</keyword>
<dbReference type="HOGENOM" id="CLU_529954_0_0_1"/>
<dbReference type="InterPro" id="IPR040883">
    <property type="entry name" value="FAS_meander"/>
</dbReference>
<dbReference type="FunFam" id="3.90.25.70:FF:000001">
    <property type="entry name" value="Fatty acid synthase subunit alpha"/>
    <property type="match status" value="1"/>
</dbReference>
<dbReference type="InterPro" id="IPR040899">
    <property type="entry name" value="Fas_alpha_ACP"/>
</dbReference>
<evidence type="ECO:0000259" key="5">
    <source>
        <dbReference type="Pfam" id="PF17951"/>
    </source>
</evidence>
<keyword evidence="3" id="KW-0808">Transferase</keyword>
<dbReference type="AlphaFoldDB" id="M2QYF2"/>
<reference evidence="7 8" key="1">
    <citation type="journal article" date="2012" name="Proc. Natl. Acad. Sci. U.S.A.">
        <title>Comparative genomics of Ceriporiopsis subvermispora and Phanerochaete chrysosporium provide insight into selective ligninolysis.</title>
        <authorList>
            <person name="Fernandez-Fueyo E."/>
            <person name="Ruiz-Duenas F.J."/>
            <person name="Ferreira P."/>
            <person name="Floudas D."/>
            <person name="Hibbett D.S."/>
            <person name="Canessa P."/>
            <person name="Larrondo L.F."/>
            <person name="James T.Y."/>
            <person name="Seelenfreund D."/>
            <person name="Lobos S."/>
            <person name="Polanco R."/>
            <person name="Tello M."/>
            <person name="Honda Y."/>
            <person name="Watanabe T."/>
            <person name="Watanabe T."/>
            <person name="Ryu J.S."/>
            <person name="Kubicek C.P."/>
            <person name="Schmoll M."/>
            <person name="Gaskell J."/>
            <person name="Hammel K.E."/>
            <person name="St John F.J."/>
            <person name="Vanden Wymelenberg A."/>
            <person name="Sabat G."/>
            <person name="Splinter BonDurant S."/>
            <person name="Syed K."/>
            <person name="Yadav J.S."/>
            <person name="Doddapaneni H."/>
            <person name="Subramanian V."/>
            <person name="Lavin J.L."/>
            <person name="Oguiza J.A."/>
            <person name="Perez G."/>
            <person name="Pisabarro A.G."/>
            <person name="Ramirez L."/>
            <person name="Santoyo F."/>
            <person name="Master E."/>
            <person name="Coutinho P.M."/>
            <person name="Henrissat B."/>
            <person name="Lombard V."/>
            <person name="Magnuson J.K."/>
            <person name="Kuees U."/>
            <person name="Hori C."/>
            <person name="Igarashi K."/>
            <person name="Samejima M."/>
            <person name="Held B.W."/>
            <person name="Barry K.W."/>
            <person name="LaButti K.M."/>
            <person name="Lapidus A."/>
            <person name="Lindquist E.A."/>
            <person name="Lucas S.M."/>
            <person name="Riley R."/>
            <person name="Salamov A.A."/>
            <person name="Hoffmeister D."/>
            <person name="Schwenk D."/>
            <person name="Hadar Y."/>
            <person name="Yarden O."/>
            <person name="de Vries R.P."/>
            <person name="Wiebenga A."/>
            <person name="Stenlid J."/>
            <person name="Eastwood D."/>
            <person name="Grigoriev I.V."/>
            <person name="Berka R.M."/>
            <person name="Blanchette R.A."/>
            <person name="Kersten P."/>
            <person name="Martinez A.T."/>
            <person name="Vicuna R."/>
            <person name="Cullen D."/>
        </authorList>
    </citation>
    <scope>NUCLEOTIDE SEQUENCE [LARGE SCALE GENOMIC DNA]</scope>
    <source>
        <strain evidence="7 8">B</strain>
    </source>
</reference>
<dbReference type="EMBL" id="KB445828">
    <property type="protein sequence ID" value="EMD30932.1"/>
    <property type="molecule type" value="Genomic_DNA"/>
</dbReference>
<evidence type="ECO:0000313" key="8">
    <source>
        <dbReference type="Proteomes" id="UP000016930"/>
    </source>
</evidence>
<dbReference type="Gene3D" id="3.30.1120.100">
    <property type="match status" value="1"/>
</dbReference>
<proteinExistence type="predicted"/>
<dbReference type="GO" id="GO:0008897">
    <property type="term" value="F:holo-[acyl-carrier-protein] synthase activity"/>
    <property type="evidence" value="ECO:0007669"/>
    <property type="project" value="InterPro"/>
</dbReference>
<dbReference type="GO" id="GO:0019171">
    <property type="term" value="F:(3R)-hydroxyacyl-[acyl-carrier-protein] dehydratase activity"/>
    <property type="evidence" value="ECO:0007669"/>
    <property type="project" value="InterPro"/>
</dbReference>
<feature type="compositionally biased region" description="Polar residues" evidence="4">
    <location>
        <begin position="274"/>
        <end position="296"/>
    </location>
</feature>
<name>M2QYF2_CERS8</name>
<keyword evidence="1" id="KW-0596">Phosphopantetheine</keyword>
<dbReference type="Pfam" id="PF17951">
    <property type="entry name" value="FAS_meander"/>
    <property type="match status" value="1"/>
</dbReference>
<dbReference type="STRING" id="914234.M2QYF2"/>
<feature type="domain" description="Fatty acid synthase meander beta sheet" evidence="5">
    <location>
        <begin position="14"/>
        <end position="75"/>
    </location>
</feature>
<accession>M2QYF2</accession>
<evidence type="ECO:0000256" key="1">
    <source>
        <dbReference type="ARBA" id="ARBA00022450"/>
    </source>
</evidence>
<dbReference type="SUPFAM" id="SSF52151">
    <property type="entry name" value="FabD/lysophospholipase-like"/>
    <property type="match status" value="1"/>
</dbReference>
<dbReference type="PANTHER" id="PTHR10982">
    <property type="entry name" value="MALONYL COA-ACYL CARRIER PROTEIN TRANSACYLASE"/>
    <property type="match status" value="1"/>
</dbReference>
<keyword evidence="8" id="KW-1185">Reference proteome</keyword>
<dbReference type="InterPro" id="IPR050830">
    <property type="entry name" value="Fungal_FAS"/>
</dbReference>
<dbReference type="OrthoDB" id="3243207at2759"/>
<protein>
    <submittedName>
        <fullName evidence="7">Uncharacterized protein</fullName>
    </submittedName>
</protein>
<sequence length="514" mass="56059">MPVYSAARSYGVHEPDFKTVGVSFDLAAKQISAALFEDRCGLFVPLHFRFVYKPSMRFAPIHEIAGDRSVRVKDFSNYRAASCRARRSDTVELRHVRCQTNRIPETFNNAALREVLDDIAHCTGRLLEIVDLSAEESTKVLNYLKLEKIDIAKLCCLVERFNVDRVKVTLGEIVDSCFTRAKNQQKAGGYIKLERGFITIPPTGIGAPFHSRYLVLWKWDQENWGSAEQHQKLAYVILVELLAQFAASVRWIESQDIPSTHYGFERFSEIGPSPTLTGMASRTLNAKTPRRSTTSFEVEPEADSAEPAEAETAASTPVAAVPVAAAAAPCTSPAASIEDVPLKAVNILAISAAQKLKKQLNEIPLFKSVKDLVGGKPEILGDLQLEFSAAPEKGEEVALEKLSFAFSVSFSGTLGNCTSGLVSGLIGGKMPGDFNLLAMKSYLSKAWGLDSSRADGVLLLADARACEIKHNTEKTNVAALQVKLDAVSKEHGDTSIHGIQPVFYVLKACHPGSS</sequence>
<dbReference type="Pfam" id="PF18325">
    <property type="entry name" value="Fas_alpha_ACP"/>
    <property type="match status" value="1"/>
</dbReference>
<gene>
    <name evidence="7" type="ORF">CERSUDRAFT_78517</name>
</gene>
<dbReference type="PANTHER" id="PTHR10982:SF21">
    <property type="entry name" value="FATTY ACID SYNTHASE SUBUNIT BETA"/>
    <property type="match status" value="1"/>
</dbReference>
<evidence type="ECO:0000256" key="3">
    <source>
        <dbReference type="ARBA" id="ARBA00022679"/>
    </source>
</evidence>
<organism evidence="7 8">
    <name type="scientific">Ceriporiopsis subvermispora (strain B)</name>
    <name type="common">White-rot fungus</name>
    <name type="synonym">Gelatoporia subvermispora</name>
    <dbReference type="NCBI Taxonomy" id="914234"/>
    <lineage>
        <taxon>Eukaryota</taxon>
        <taxon>Fungi</taxon>
        <taxon>Dikarya</taxon>
        <taxon>Basidiomycota</taxon>
        <taxon>Agaricomycotina</taxon>
        <taxon>Agaricomycetes</taxon>
        <taxon>Polyporales</taxon>
        <taxon>Gelatoporiaceae</taxon>
        <taxon>Gelatoporia</taxon>
    </lineage>
</organism>
<feature type="region of interest" description="Disordered" evidence="4">
    <location>
        <begin position="273"/>
        <end position="313"/>
    </location>
</feature>